<keyword evidence="9 12" id="KW-0333">Golgi apparatus</keyword>
<feature type="domain" description="Fucosyltransferase C-terminal" evidence="13">
    <location>
        <begin position="544"/>
        <end position="727"/>
    </location>
</feature>
<evidence type="ECO:0000259" key="14">
    <source>
        <dbReference type="Pfam" id="PF17039"/>
    </source>
</evidence>
<comment type="similarity">
    <text evidence="3 12">Belongs to the glycosyltransferase 10 family.</text>
</comment>
<dbReference type="Gene3D" id="3.40.50.11660">
    <property type="entry name" value="Glycosyl transferase family 10, C-terminal domain"/>
    <property type="match status" value="2"/>
</dbReference>
<dbReference type="FunFam" id="3.40.50.11660:FF:000004">
    <property type="entry name" value="Glycoprotein 3-alpha-L-fucosyltransferase A"/>
    <property type="match status" value="2"/>
</dbReference>
<evidence type="ECO:0000256" key="2">
    <source>
        <dbReference type="ARBA" id="ARBA00004922"/>
    </source>
</evidence>
<evidence type="ECO:0000313" key="16">
    <source>
        <dbReference type="Proteomes" id="UP001153620"/>
    </source>
</evidence>
<dbReference type="Proteomes" id="UP001153620">
    <property type="component" value="Chromosome 4"/>
</dbReference>
<keyword evidence="8 12" id="KW-1133">Transmembrane helix</keyword>
<feature type="domain" description="Fucosyltransferase N-terminal" evidence="14">
    <location>
        <begin position="87"/>
        <end position="193"/>
    </location>
</feature>
<comment type="pathway">
    <text evidence="2">Protein modification; protein glycosylation.</text>
</comment>
<keyword evidence="7" id="KW-0735">Signal-anchor</keyword>
<evidence type="ECO:0000256" key="7">
    <source>
        <dbReference type="ARBA" id="ARBA00022968"/>
    </source>
</evidence>
<dbReference type="InterPro" id="IPR055270">
    <property type="entry name" value="Glyco_tran_10_C"/>
</dbReference>
<dbReference type="InterPro" id="IPR031481">
    <property type="entry name" value="Glyco_tran_10_N"/>
</dbReference>
<evidence type="ECO:0000256" key="9">
    <source>
        <dbReference type="ARBA" id="ARBA00023034"/>
    </source>
</evidence>
<dbReference type="AlphaFoldDB" id="A0A9N9S6G1"/>
<dbReference type="EC" id="2.4.1.-" evidence="12"/>
<dbReference type="Pfam" id="PF00852">
    <property type="entry name" value="Glyco_transf_10"/>
    <property type="match status" value="2"/>
</dbReference>
<dbReference type="Pfam" id="PF17039">
    <property type="entry name" value="Glyco_tran_10_N"/>
    <property type="match status" value="1"/>
</dbReference>
<dbReference type="GO" id="GO:0008417">
    <property type="term" value="F:fucosyltransferase activity"/>
    <property type="evidence" value="ECO:0007669"/>
    <property type="project" value="InterPro"/>
</dbReference>
<evidence type="ECO:0000256" key="1">
    <source>
        <dbReference type="ARBA" id="ARBA00004447"/>
    </source>
</evidence>
<evidence type="ECO:0000256" key="5">
    <source>
        <dbReference type="ARBA" id="ARBA00022679"/>
    </source>
</evidence>
<keyword evidence="16" id="KW-1185">Reference proteome</keyword>
<evidence type="ECO:0000313" key="15">
    <source>
        <dbReference type="EMBL" id="CAG9810440.1"/>
    </source>
</evidence>
<name>A0A9N9S6G1_9DIPT</name>
<accession>A0A9N9S6G1</accession>
<comment type="subcellular location">
    <subcellularLocation>
        <location evidence="1 12">Golgi apparatus</location>
        <location evidence="1 12">Golgi stack membrane</location>
        <topology evidence="1 12">Single-pass type II membrane protein</topology>
    </subcellularLocation>
</comment>
<evidence type="ECO:0000256" key="10">
    <source>
        <dbReference type="ARBA" id="ARBA00023136"/>
    </source>
</evidence>
<feature type="domain" description="Fucosyltransferase C-terminal" evidence="13">
    <location>
        <begin position="232"/>
        <end position="399"/>
    </location>
</feature>
<evidence type="ECO:0000256" key="6">
    <source>
        <dbReference type="ARBA" id="ARBA00022692"/>
    </source>
</evidence>
<evidence type="ECO:0000259" key="13">
    <source>
        <dbReference type="Pfam" id="PF00852"/>
    </source>
</evidence>
<evidence type="ECO:0000256" key="3">
    <source>
        <dbReference type="ARBA" id="ARBA00008919"/>
    </source>
</evidence>
<dbReference type="PANTHER" id="PTHR48438">
    <property type="entry name" value="ALPHA-(1,3)-FUCOSYLTRANSFERASE C-RELATED"/>
    <property type="match status" value="1"/>
</dbReference>
<dbReference type="GO" id="GO:0032580">
    <property type="term" value="C:Golgi cisterna membrane"/>
    <property type="evidence" value="ECO:0007669"/>
    <property type="project" value="UniProtKB-SubCell"/>
</dbReference>
<dbReference type="PANTHER" id="PTHR48438:SF1">
    <property type="entry name" value="ALPHA-(1,3)-FUCOSYLTRANSFERASE C-RELATED"/>
    <property type="match status" value="1"/>
</dbReference>
<sequence>MINVKLLQKIDFSEKTARIFLIKTIQILVKTLQIAKRNQFKAWIILILAVYAIARFGLYRQHKARRYELNEVTHYIPHGEKRGDSFKHILLWNPSTNDDDTSQDLESVNCNMKNCIFSRNRRLFHSMTDFDAIMFDVGNSKELDELPGIRNKEQIYIMANEVSPLSTKNNLKFDENFFNMTFSYKSDSDVQWTHAKFYDTEMRFFIDPLNLIKWRKPTIVQDQTFINSIRTKKSKLSAWFVSNCKASSNRDLLANKLQNYMNVDIYGSCGNYSCTSRNPEKCVDTLSSNYKFYFTFENSICVDYITENVFLSMRHNIIPIIFNGVTDMQHFLPPHSYINVNDFNSIKELAKYLKFLDENPQEFANYFWWTKYYKLVMHTKEQSYCDICMKLNQRNESIKYILFWNKCWYLPYWNMPGPILGEEYLKSVDCPVTNCIFSHDRDFLPLPTDYDALIFHMGLTDRTDIDDLPKYRRDDQLYIIANKEMEADFFNWTLTYRLDSDVFSNYGVFADLETGSIVAPSKKARWRDPEPVDDPELLEFISTSKTKMAAWFLSHCVAQSNRDILANKMKQYMQVDIYGKCGNLSCPIRDIYSHDERQVCTDMLNTTYKFYLSFENSICTDYMTEKVFLNMDNFIVPILYNGITDMQHFLPPHSYIHVNDSSSVEDLVNYLKYLDKNPQEYANYFWWKKYYKVIPDGDPYIHCNLCMKLNNWNSAQKRRVYSDMQDWHSPFYMSIYLLYDLNNYYENKIKNYKIQVPFKNIPKSSSRNDSIKYILFWNNWYRFPDWYMGGKLHGAEYLKSIDCPVTNCVFSHDRNFLPQPTDYDALVFHVGDPLEPDDLPEFRRDDQIYVMANEE</sequence>
<proteinExistence type="inferred from homology"/>
<evidence type="ECO:0000256" key="11">
    <source>
        <dbReference type="ARBA" id="ARBA00023180"/>
    </source>
</evidence>
<reference evidence="15" key="2">
    <citation type="submission" date="2022-10" db="EMBL/GenBank/DDBJ databases">
        <authorList>
            <consortium name="ENA_rothamsted_submissions"/>
            <consortium name="culmorum"/>
            <person name="King R."/>
        </authorList>
    </citation>
    <scope>NUCLEOTIDE SEQUENCE</scope>
</reference>
<keyword evidence="5 12" id="KW-0808">Transferase</keyword>
<keyword evidence="11" id="KW-0325">Glycoprotein</keyword>
<keyword evidence="4 12" id="KW-0328">Glycosyltransferase</keyword>
<evidence type="ECO:0000256" key="12">
    <source>
        <dbReference type="RuleBase" id="RU003832"/>
    </source>
</evidence>
<evidence type="ECO:0000256" key="8">
    <source>
        <dbReference type="ARBA" id="ARBA00022989"/>
    </source>
</evidence>
<organism evidence="15 16">
    <name type="scientific">Chironomus riparius</name>
    <dbReference type="NCBI Taxonomy" id="315576"/>
    <lineage>
        <taxon>Eukaryota</taxon>
        <taxon>Metazoa</taxon>
        <taxon>Ecdysozoa</taxon>
        <taxon>Arthropoda</taxon>
        <taxon>Hexapoda</taxon>
        <taxon>Insecta</taxon>
        <taxon>Pterygota</taxon>
        <taxon>Neoptera</taxon>
        <taxon>Endopterygota</taxon>
        <taxon>Diptera</taxon>
        <taxon>Nematocera</taxon>
        <taxon>Chironomoidea</taxon>
        <taxon>Chironomidae</taxon>
        <taxon>Chironominae</taxon>
        <taxon>Chironomus</taxon>
    </lineage>
</organism>
<feature type="transmembrane region" description="Helical" evidence="12">
    <location>
        <begin position="40"/>
        <end position="59"/>
    </location>
</feature>
<keyword evidence="10 12" id="KW-0472">Membrane</keyword>
<dbReference type="InterPro" id="IPR001503">
    <property type="entry name" value="Glyco_trans_10"/>
</dbReference>
<reference evidence="15" key="1">
    <citation type="submission" date="2022-01" db="EMBL/GenBank/DDBJ databases">
        <authorList>
            <person name="King R."/>
        </authorList>
    </citation>
    <scope>NUCLEOTIDE SEQUENCE</scope>
</reference>
<gene>
    <name evidence="15" type="ORF">CHIRRI_LOCUS13253</name>
</gene>
<dbReference type="OrthoDB" id="427096at2759"/>
<keyword evidence="6 12" id="KW-0812">Transmembrane</keyword>
<dbReference type="SUPFAM" id="SSF53756">
    <property type="entry name" value="UDP-Glycosyltransferase/glycogen phosphorylase"/>
    <property type="match status" value="3"/>
</dbReference>
<protein>
    <recommendedName>
        <fullName evidence="12">Fucosyltransferase</fullName>
        <ecNumber evidence="12">2.4.1.-</ecNumber>
    </recommendedName>
</protein>
<dbReference type="InterPro" id="IPR038577">
    <property type="entry name" value="GT10-like_C_sf"/>
</dbReference>
<evidence type="ECO:0000256" key="4">
    <source>
        <dbReference type="ARBA" id="ARBA00022676"/>
    </source>
</evidence>
<dbReference type="EMBL" id="OU895880">
    <property type="protein sequence ID" value="CAG9810440.1"/>
    <property type="molecule type" value="Genomic_DNA"/>
</dbReference>